<accession>A0A1X2GB23</accession>
<dbReference type="Proteomes" id="UP000242146">
    <property type="component" value="Unassembled WGS sequence"/>
</dbReference>
<dbReference type="InterPro" id="IPR019711">
    <property type="entry name" value="ATP_synth_F0_suH"/>
</dbReference>
<dbReference type="AlphaFoldDB" id="A0A1X2GB23"/>
<comment type="caution">
    <text evidence="1">The sequence shown here is derived from an EMBL/GenBank/DDBJ whole genome shotgun (WGS) entry which is preliminary data.</text>
</comment>
<evidence type="ECO:0000313" key="2">
    <source>
        <dbReference type="Proteomes" id="UP000242146"/>
    </source>
</evidence>
<gene>
    <name evidence="1" type="ORF">DM01DRAFT_1409477</name>
</gene>
<keyword evidence="2" id="KW-1185">Reference proteome</keyword>
<dbReference type="GO" id="GO:0046933">
    <property type="term" value="F:proton-transporting ATP synthase activity, rotational mechanism"/>
    <property type="evidence" value="ECO:0007669"/>
    <property type="project" value="TreeGrafter"/>
</dbReference>
<proteinExistence type="predicted"/>
<protein>
    <recommendedName>
        <fullName evidence="3">ATP synthase complex subunit H</fullName>
    </recommendedName>
</protein>
<dbReference type="PANTHER" id="PTHR28207:SF1">
    <property type="entry name" value="ATP SYNTHASE SUBUNIT H, MITOCHONDRIAL"/>
    <property type="match status" value="1"/>
</dbReference>
<dbReference type="PANTHER" id="PTHR28207">
    <property type="entry name" value="ATP SYNTHASE SUBUNIT H, MITOCHONDRIAL"/>
    <property type="match status" value="1"/>
</dbReference>
<dbReference type="Pfam" id="PF10775">
    <property type="entry name" value="ATP_sub_h"/>
    <property type="match status" value="1"/>
</dbReference>
<evidence type="ECO:0008006" key="3">
    <source>
        <dbReference type="Google" id="ProtNLM"/>
    </source>
</evidence>
<dbReference type="OrthoDB" id="274752at2759"/>
<dbReference type="EMBL" id="MCGT01000026">
    <property type="protein sequence ID" value="ORX49508.1"/>
    <property type="molecule type" value="Genomic_DNA"/>
</dbReference>
<reference evidence="1 2" key="1">
    <citation type="submission" date="2016-07" db="EMBL/GenBank/DDBJ databases">
        <title>Pervasive Adenine N6-methylation of Active Genes in Fungi.</title>
        <authorList>
            <consortium name="DOE Joint Genome Institute"/>
            <person name="Mondo S.J."/>
            <person name="Dannebaum R.O."/>
            <person name="Kuo R.C."/>
            <person name="Labutti K."/>
            <person name="Haridas S."/>
            <person name="Kuo A."/>
            <person name="Salamov A."/>
            <person name="Ahrendt S.R."/>
            <person name="Lipzen A."/>
            <person name="Sullivan W."/>
            <person name="Andreopoulos W.B."/>
            <person name="Clum A."/>
            <person name="Lindquist E."/>
            <person name="Daum C."/>
            <person name="Ramamoorthy G.K."/>
            <person name="Gryganskyi A."/>
            <person name="Culley D."/>
            <person name="Magnuson J.K."/>
            <person name="James T.Y."/>
            <person name="O'Malley M.A."/>
            <person name="Stajich J.E."/>
            <person name="Spatafora J.W."/>
            <person name="Visel A."/>
            <person name="Grigoriev I.V."/>
        </authorList>
    </citation>
    <scope>NUCLEOTIDE SEQUENCE [LARGE SCALE GENOMIC DNA]</scope>
    <source>
        <strain evidence="1 2">NRRL 3301</strain>
    </source>
</reference>
<sequence length="90" mass="9861">MLARIATRSTAIKARSMAVRSFSVASVQQKDVVQELYLKELKGYKPTATKVDESQVKDLKLPAAPAVPEVDADLAQQLAAYDKEPEEVSQ</sequence>
<evidence type="ECO:0000313" key="1">
    <source>
        <dbReference type="EMBL" id="ORX49508.1"/>
    </source>
</evidence>
<organism evidence="1 2">
    <name type="scientific">Hesseltinella vesiculosa</name>
    <dbReference type="NCBI Taxonomy" id="101127"/>
    <lineage>
        <taxon>Eukaryota</taxon>
        <taxon>Fungi</taxon>
        <taxon>Fungi incertae sedis</taxon>
        <taxon>Mucoromycota</taxon>
        <taxon>Mucoromycotina</taxon>
        <taxon>Mucoromycetes</taxon>
        <taxon>Mucorales</taxon>
        <taxon>Cunninghamellaceae</taxon>
        <taxon>Hesseltinella</taxon>
    </lineage>
</organism>
<name>A0A1X2GB23_9FUNG</name>
<dbReference type="STRING" id="101127.A0A1X2GB23"/>